<name>A0A3S1J1Z7_9CYAN</name>
<reference evidence="2" key="1">
    <citation type="submission" date="2018-12" db="EMBL/GenBank/DDBJ databases">
        <authorList>
            <person name="Will S."/>
            <person name="Neumann-Schaal M."/>
            <person name="Henke P."/>
        </authorList>
    </citation>
    <scope>NUCLEOTIDE SEQUENCE</scope>
    <source>
        <strain evidence="2">PCC 7102</strain>
    </source>
</reference>
<dbReference type="RefSeq" id="WP_233787257.1">
    <property type="nucleotide sequence ID" value="NZ_RSCL01000006.1"/>
</dbReference>
<dbReference type="Proteomes" id="UP000271624">
    <property type="component" value="Unassembled WGS sequence"/>
</dbReference>
<feature type="transmembrane region" description="Helical" evidence="1">
    <location>
        <begin position="68"/>
        <end position="89"/>
    </location>
</feature>
<proteinExistence type="predicted"/>
<organism evidence="2 3">
    <name type="scientific">Dulcicalothrix desertica PCC 7102</name>
    <dbReference type="NCBI Taxonomy" id="232991"/>
    <lineage>
        <taxon>Bacteria</taxon>
        <taxon>Bacillati</taxon>
        <taxon>Cyanobacteriota</taxon>
        <taxon>Cyanophyceae</taxon>
        <taxon>Nostocales</taxon>
        <taxon>Calotrichaceae</taxon>
        <taxon>Dulcicalothrix</taxon>
    </lineage>
</organism>
<protein>
    <recommendedName>
        <fullName evidence="4">Transposase IS4-like domain-containing protein</fullName>
    </recommendedName>
</protein>
<dbReference type="InterPro" id="IPR012337">
    <property type="entry name" value="RNaseH-like_sf"/>
</dbReference>
<reference evidence="2" key="2">
    <citation type="journal article" date="2019" name="Genome Biol. Evol.">
        <title>Day and night: Metabolic profiles and evolutionary relationships of six axenic non-marine cyanobacteria.</title>
        <authorList>
            <person name="Will S.E."/>
            <person name="Henke P."/>
            <person name="Boedeker C."/>
            <person name="Huang S."/>
            <person name="Brinkmann H."/>
            <person name="Rohde M."/>
            <person name="Jarek M."/>
            <person name="Friedl T."/>
            <person name="Seufert S."/>
            <person name="Schumacher M."/>
            <person name="Overmann J."/>
            <person name="Neumann-Schaal M."/>
            <person name="Petersen J."/>
        </authorList>
    </citation>
    <scope>NUCLEOTIDE SEQUENCE [LARGE SCALE GENOMIC DNA]</scope>
    <source>
        <strain evidence="2">PCC 7102</strain>
    </source>
</reference>
<keyword evidence="3" id="KW-1185">Reference proteome</keyword>
<keyword evidence="1" id="KW-0812">Transmembrane</keyword>
<gene>
    <name evidence="2" type="ORF">DSM106972_026550</name>
</gene>
<dbReference type="SUPFAM" id="SSF53098">
    <property type="entry name" value="Ribonuclease H-like"/>
    <property type="match status" value="1"/>
</dbReference>
<dbReference type="AlphaFoldDB" id="A0A3S1J1Z7"/>
<comment type="caution">
    <text evidence="2">The sequence shown here is derived from an EMBL/GenBank/DDBJ whole genome shotgun (WGS) entry which is preliminary data.</text>
</comment>
<feature type="transmembrane region" description="Helical" evidence="1">
    <location>
        <begin position="149"/>
        <end position="167"/>
    </location>
</feature>
<evidence type="ECO:0000313" key="3">
    <source>
        <dbReference type="Proteomes" id="UP000271624"/>
    </source>
</evidence>
<sequence length="170" mass="19383">MIRCNLVVAYPEGVSEHWAVITNEPPTLKTLHEYALRFRVEELFLDSKSGAFELEDSRLRNAKSIERLYLIAALTLLYSTAQGMAVQVAGLRSSVDPHWNRGLSYLKIGINWLKGVIHKGRELLTPIQALPCIPRTLFCFQKNPSRYKLWDMVFSHLFLGVQTLILLPST</sequence>
<dbReference type="EMBL" id="RSCL01000006">
    <property type="protein sequence ID" value="RUT06398.1"/>
    <property type="molecule type" value="Genomic_DNA"/>
</dbReference>
<evidence type="ECO:0000313" key="2">
    <source>
        <dbReference type="EMBL" id="RUT06398.1"/>
    </source>
</evidence>
<keyword evidence="1" id="KW-1133">Transmembrane helix</keyword>
<accession>A0A3S1J1Z7</accession>
<evidence type="ECO:0008006" key="4">
    <source>
        <dbReference type="Google" id="ProtNLM"/>
    </source>
</evidence>
<keyword evidence="1" id="KW-0472">Membrane</keyword>
<evidence type="ECO:0000256" key="1">
    <source>
        <dbReference type="SAM" id="Phobius"/>
    </source>
</evidence>